<evidence type="ECO:0000256" key="7">
    <source>
        <dbReference type="ARBA" id="ARBA00022723"/>
    </source>
</evidence>
<dbReference type="RefSeq" id="WP_083165694.1">
    <property type="nucleotide sequence ID" value="NZ_MVHF01000020.1"/>
</dbReference>
<feature type="binding site" evidence="11">
    <location>
        <position position="141"/>
    </location>
    <ligand>
        <name>Mg(2+)</name>
        <dbReference type="ChEBI" id="CHEBI:18420"/>
        <label>2</label>
    </ligand>
</feature>
<dbReference type="Pfam" id="PF00075">
    <property type="entry name" value="RNase_H"/>
    <property type="match status" value="1"/>
</dbReference>
<evidence type="ECO:0000256" key="6">
    <source>
        <dbReference type="ARBA" id="ARBA00022722"/>
    </source>
</evidence>
<evidence type="ECO:0000256" key="3">
    <source>
        <dbReference type="ARBA" id="ARBA00005300"/>
    </source>
</evidence>
<feature type="binding site" evidence="11">
    <location>
        <position position="17"/>
    </location>
    <ligand>
        <name>Mg(2+)</name>
        <dbReference type="ChEBI" id="CHEBI:18420"/>
        <label>1</label>
    </ligand>
</feature>
<reference evidence="14 15" key="1">
    <citation type="submission" date="2017-02" db="EMBL/GenBank/DDBJ databases">
        <title>The new phylogeny of genus Mycobacterium.</title>
        <authorList>
            <person name="Tortoli E."/>
            <person name="Trovato A."/>
            <person name="Cirillo D.M."/>
        </authorList>
    </citation>
    <scope>NUCLEOTIDE SEQUENCE [LARGE SCALE GENOMIC DNA]</scope>
    <source>
        <strain evidence="14 15">RW6</strain>
    </source>
</reference>
<dbReference type="InterPro" id="IPR050092">
    <property type="entry name" value="RNase_H"/>
</dbReference>
<keyword evidence="15" id="KW-1185">Reference proteome</keyword>
<protein>
    <recommendedName>
        <fullName evidence="5 11">Ribonuclease H</fullName>
        <shortName evidence="11">RNase H</shortName>
        <ecNumber evidence="5 11">3.1.26.4</ecNumber>
    </recommendedName>
</protein>
<feature type="binding site" evidence="11">
    <location>
        <position position="77"/>
    </location>
    <ligand>
        <name>Mg(2+)</name>
        <dbReference type="ChEBI" id="CHEBI:18420"/>
        <label>1</label>
    </ligand>
</feature>
<dbReference type="OrthoDB" id="7845843at2"/>
<evidence type="ECO:0000259" key="13">
    <source>
        <dbReference type="PROSITE" id="PS50879"/>
    </source>
</evidence>
<evidence type="ECO:0000313" key="15">
    <source>
        <dbReference type="Proteomes" id="UP000192448"/>
    </source>
</evidence>
<dbReference type="SUPFAM" id="SSF53098">
    <property type="entry name" value="Ribonuclease H-like"/>
    <property type="match status" value="1"/>
</dbReference>
<keyword evidence="9 11" id="KW-0378">Hydrolase</keyword>
<evidence type="ECO:0000256" key="12">
    <source>
        <dbReference type="SAM" id="MobiDB-lite"/>
    </source>
</evidence>
<name>A0A1X0ATZ0_9MYCO</name>
<keyword evidence="11" id="KW-0963">Cytoplasm</keyword>
<dbReference type="EC" id="3.1.26.4" evidence="5 11"/>
<dbReference type="Gene3D" id="3.30.420.10">
    <property type="entry name" value="Ribonuclease H-like superfamily/Ribonuclease H"/>
    <property type="match status" value="1"/>
</dbReference>
<sequence>MVRVTDTATQTIVIYTDGACHGNPGPGGWGAVLRFGAHEKQLYGGETVTTNNRMELLAAIMALEAITTAHPVQLWTDSQYVRQGITGWIEGWKRKGWKTAAGQPVKNDDLWRRLDTAAAKYAVEWRWVKGHAGHEGNELADQLATRGAIEFGGSSRVAGGSGPRQRGPRQRRR</sequence>
<accession>A0A1X0ATZ0</accession>
<keyword evidence="6 11" id="KW-0540">Nuclease</keyword>
<keyword evidence="7 11" id="KW-0479">Metal-binding</keyword>
<dbReference type="Proteomes" id="UP000192448">
    <property type="component" value="Unassembled WGS sequence"/>
</dbReference>
<dbReference type="CDD" id="cd09278">
    <property type="entry name" value="RNase_HI_prokaryote_like"/>
    <property type="match status" value="1"/>
</dbReference>
<dbReference type="InterPro" id="IPR002156">
    <property type="entry name" value="RNaseH_domain"/>
</dbReference>
<evidence type="ECO:0000313" key="14">
    <source>
        <dbReference type="EMBL" id="ORA33469.1"/>
    </source>
</evidence>
<dbReference type="GO" id="GO:0000287">
    <property type="term" value="F:magnesium ion binding"/>
    <property type="evidence" value="ECO:0007669"/>
    <property type="project" value="UniProtKB-UniRule"/>
</dbReference>
<dbReference type="NCBIfam" id="NF001236">
    <property type="entry name" value="PRK00203.1"/>
    <property type="match status" value="1"/>
</dbReference>
<proteinExistence type="inferred from homology"/>
<comment type="subcellular location">
    <subcellularLocation>
        <location evidence="11">Cytoplasm</location>
    </subcellularLocation>
</comment>
<dbReference type="InterPro" id="IPR036397">
    <property type="entry name" value="RNaseH_sf"/>
</dbReference>
<feature type="binding site" evidence="11">
    <location>
        <position position="55"/>
    </location>
    <ligand>
        <name>Mg(2+)</name>
        <dbReference type="ChEBI" id="CHEBI:18420"/>
        <label>1</label>
    </ligand>
</feature>
<comment type="similarity">
    <text evidence="3 11">Belongs to the RNase H family.</text>
</comment>
<dbReference type="GO" id="GO:0043137">
    <property type="term" value="P:DNA replication, removal of RNA primer"/>
    <property type="evidence" value="ECO:0007669"/>
    <property type="project" value="TreeGrafter"/>
</dbReference>
<dbReference type="PROSITE" id="PS50879">
    <property type="entry name" value="RNASE_H_1"/>
    <property type="match status" value="1"/>
</dbReference>
<comment type="cofactor">
    <cofactor evidence="11">
        <name>Mg(2+)</name>
        <dbReference type="ChEBI" id="CHEBI:18420"/>
    </cofactor>
    <text evidence="11">Binds 1 Mg(2+) ion per subunit. May bind a second metal ion at a regulatory site, or after substrate binding.</text>
</comment>
<dbReference type="GO" id="GO:0003676">
    <property type="term" value="F:nucleic acid binding"/>
    <property type="evidence" value="ECO:0007669"/>
    <property type="project" value="InterPro"/>
</dbReference>
<dbReference type="FunFam" id="3.30.420.10:FF:000089">
    <property type="entry name" value="Ribonuclease H"/>
    <property type="match status" value="1"/>
</dbReference>
<evidence type="ECO:0000256" key="1">
    <source>
        <dbReference type="ARBA" id="ARBA00000077"/>
    </source>
</evidence>
<feature type="region of interest" description="Disordered" evidence="12">
    <location>
        <begin position="152"/>
        <end position="173"/>
    </location>
</feature>
<dbReference type="HAMAP" id="MF_00042">
    <property type="entry name" value="RNase_H"/>
    <property type="match status" value="1"/>
</dbReference>
<evidence type="ECO:0000256" key="5">
    <source>
        <dbReference type="ARBA" id="ARBA00012180"/>
    </source>
</evidence>
<evidence type="ECO:0000256" key="4">
    <source>
        <dbReference type="ARBA" id="ARBA00011245"/>
    </source>
</evidence>
<feature type="domain" description="RNase H type-1" evidence="13">
    <location>
        <begin position="8"/>
        <end position="149"/>
    </location>
</feature>
<dbReference type="PANTHER" id="PTHR10642">
    <property type="entry name" value="RIBONUCLEASE H1"/>
    <property type="match status" value="1"/>
</dbReference>
<dbReference type="EMBL" id="MVHF01000020">
    <property type="protein sequence ID" value="ORA33469.1"/>
    <property type="molecule type" value="Genomic_DNA"/>
</dbReference>
<comment type="caution">
    <text evidence="14">The sequence shown here is derived from an EMBL/GenBank/DDBJ whole genome shotgun (WGS) entry which is preliminary data.</text>
</comment>
<comment type="catalytic activity">
    <reaction evidence="1 11">
        <text>Endonucleolytic cleavage to 5'-phosphomonoester.</text>
        <dbReference type="EC" id="3.1.26.4"/>
    </reaction>
</comment>
<keyword evidence="8 11" id="KW-0255">Endonuclease</keyword>
<evidence type="ECO:0000256" key="8">
    <source>
        <dbReference type="ARBA" id="ARBA00022759"/>
    </source>
</evidence>
<evidence type="ECO:0000256" key="2">
    <source>
        <dbReference type="ARBA" id="ARBA00004065"/>
    </source>
</evidence>
<dbReference type="AlphaFoldDB" id="A0A1X0ATZ0"/>
<dbReference type="InterPro" id="IPR012337">
    <property type="entry name" value="RNaseH-like_sf"/>
</dbReference>
<gene>
    <name evidence="11" type="primary">rnhA</name>
    <name evidence="14" type="ORF">BST13_19645</name>
</gene>
<dbReference type="STRING" id="1927124.BST13_19645"/>
<dbReference type="GO" id="GO:0004523">
    <property type="term" value="F:RNA-DNA hybrid ribonuclease activity"/>
    <property type="evidence" value="ECO:0007669"/>
    <property type="project" value="UniProtKB-UniRule"/>
</dbReference>
<evidence type="ECO:0000256" key="9">
    <source>
        <dbReference type="ARBA" id="ARBA00022801"/>
    </source>
</evidence>
<comment type="subunit">
    <text evidence="4 11">Monomer.</text>
</comment>
<organism evidence="14 15">
    <name type="scientific">Mycobacterium aquaticum</name>
    <dbReference type="NCBI Taxonomy" id="1927124"/>
    <lineage>
        <taxon>Bacteria</taxon>
        <taxon>Bacillati</taxon>
        <taxon>Actinomycetota</taxon>
        <taxon>Actinomycetes</taxon>
        <taxon>Mycobacteriales</taxon>
        <taxon>Mycobacteriaceae</taxon>
        <taxon>Mycobacterium</taxon>
    </lineage>
</organism>
<evidence type="ECO:0000256" key="11">
    <source>
        <dbReference type="HAMAP-Rule" id="MF_00042"/>
    </source>
</evidence>
<evidence type="ECO:0000256" key="10">
    <source>
        <dbReference type="ARBA" id="ARBA00022842"/>
    </source>
</evidence>
<keyword evidence="10 11" id="KW-0460">Magnesium</keyword>
<comment type="function">
    <text evidence="2 11">Endonuclease that specifically degrades the RNA of RNA-DNA hybrids.</text>
</comment>
<dbReference type="InterPro" id="IPR022892">
    <property type="entry name" value="RNaseHI"/>
</dbReference>
<feature type="binding site" evidence="11">
    <location>
        <position position="17"/>
    </location>
    <ligand>
        <name>Mg(2+)</name>
        <dbReference type="ChEBI" id="CHEBI:18420"/>
        <label>2</label>
    </ligand>
</feature>
<dbReference type="GO" id="GO:0005737">
    <property type="term" value="C:cytoplasm"/>
    <property type="evidence" value="ECO:0007669"/>
    <property type="project" value="UniProtKB-SubCell"/>
</dbReference>
<dbReference type="PANTHER" id="PTHR10642:SF26">
    <property type="entry name" value="RIBONUCLEASE H1"/>
    <property type="match status" value="1"/>
</dbReference>